<gene>
    <name evidence="1" type="ORF">OVA965_LOCUS35795</name>
    <name evidence="2" type="ORF">TMI583_LOCUS36774</name>
</gene>
<dbReference type="Proteomes" id="UP000677228">
    <property type="component" value="Unassembled WGS sequence"/>
</dbReference>
<dbReference type="EMBL" id="CAJOBA010053542">
    <property type="protein sequence ID" value="CAF4265865.1"/>
    <property type="molecule type" value="Genomic_DNA"/>
</dbReference>
<accession>A0A8S2TJQ2</accession>
<proteinExistence type="predicted"/>
<evidence type="ECO:0000313" key="1">
    <source>
        <dbReference type="EMBL" id="CAF1474526.1"/>
    </source>
</evidence>
<protein>
    <submittedName>
        <fullName evidence="2">Uncharacterized protein</fullName>
    </submittedName>
</protein>
<sequence>LEADETELEYEKSNKRGARKYYSCKEIGTVVLKMAEEGGGKKLILRKEDEIKCIIDNYAGYYEEYGRFSSLNQCFQMTSSKFYISKVRFSDIFNIVYPLVLADEKERVMSLSAKQALQLTDVDPKLLKIPDDIKLATQYVLELTEKTKNDWRQDKYKWLSRGKFDANIGKVPMFSTFYFISEDAKNKAESVTEKLTKKAFVLKSNPLKVIVLFPVTSQTELKQQN</sequence>
<reference evidence="2" key="1">
    <citation type="submission" date="2021-02" db="EMBL/GenBank/DDBJ databases">
        <authorList>
            <person name="Nowell W R."/>
        </authorList>
    </citation>
    <scope>NUCLEOTIDE SEQUENCE</scope>
</reference>
<comment type="caution">
    <text evidence="2">The sequence shown here is derived from an EMBL/GenBank/DDBJ whole genome shotgun (WGS) entry which is preliminary data.</text>
</comment>
<evidence type="ECO:0000313" key="3">
    <source>
        <dbReference type="Proteomes" id="UP000682733"/>
    </source>
</evidence>
<dbReference type="EMBL" id="CAJNOK010031640">
    <property type="protein sequence ID" value="CAF1474526.1"/>
    <property type="molecule type" value="Genomic_DNA"/>
</dbReference>
<dbReference type="Proteomes" id="UP000682733">
    <property type="component" value="Unassembled WGS sequence"/>
</dbReference>
<feature type="non-terminal residue" evidence="2">
    <location>
        <position position="225"/>
    </location>
</feature>
<dbReference type="AlphaFoldDB" id="A0A8S2TJQ2"/>
<name>A0A8S2TJQ2_9BILA</name>
<organism evidence="2 3">
    <name type="scientific">Didymodactylos carnosus</name>
    <dbReference type="NCBI Taxonomy" id="1234261"/>
    <lineage>
        <taxon>Eukaryota</taxon>
        <taxon>Metazoa</taxon>
        <taxon>Spiralia</taxon>
        <taxon>Gnathifera</taxon>
        <taxon>Rotifera</taxon>
        <taxon>Eurotatoria</taxon>
        <taxon>Bdelloidea</taxon>
        <taxon>Philodinida</taxon>
        <taxon>Philodinidae</taxon>
        <taxon>Didymodactylos</taxon>
    </lineage>
</organism>
<evidence type="ECO:0000313" key="2">
    <source>
        <dbReference type="EMBL" id="CAF4265865.1"/>
    </source>
</evidence>